<dbReference type="InterPro" id="IPR012919">
    <property type="entry name" value="SUN_dom"/>
</dbReference>
<evidence type="ECO:0000256" key="16">
    <source>
        <dbReference type="SAM" id="Coils"/>
    </source>
</evidence>
<sequence>MDEAVTEDQQTDQRHSSGPETEIQSTPGLVDQEQEQREVLEDGLSVLEQVGNTSHHQHKKQQVRGFVVFGNCYFCCERSKSHVAYGLRHYKTAGIMMENLTVGHVTGETNAPRETDPSVPSKEDIPTFDEWKKQVMEVEKEKSQSLHTSTSSSPHPTKKVQKNFKNNYASVECGAKILSANSEAKSTSAILMENMDLYMLNPCSNKIWFVIELCEPIQVKQLDIANFELFSSTPKDFLVSISDRYPTNKWVKLGTFHARDERIVQSFPLDEQLYAKYVKMFIKYIKVELLSHFGSEHFCPLSLIRVFGTSMVEEYEEIADSQYPSERLEYLDEDYDYPPGYQPTEDKASKNLLGSATSMYTYTRSYKCSQIIRSYLYVSVISRYRKQMEEMQKAFNKTIIKLQNTSRIAEEQDQKQTESIQVLQSQLENVTKLMLNLTATVSELQREVSDRQSYLVVSLVLCLFLGILLCLQCCRSSAPGPSTNSTALPKSNHYPSPKRCFSSYDDMSLKRRVTCPLVRSKSFHLSSTEVISPSLMFTLQKKRCKAKSLDKVETLKAFDPSALLTNGDPKFNSFHPCLPFPSETSSCSSSTHSEESYASRLPPPSPVFPADGVCNGHGLSFPLSQPVAKSRQEKRSTKRRKSRQTELQFPHMPVGSVGSLPSLQQLMKGNKEMSVGTIGVTAVTGHV</sequence>
<feature type="coiled-coil region" evidence="16">
    <location>
        <begin position="420"/>
        <end position="447"/>
    </location>
</feature>
<dbReference type="PROSITE" id="PS51469">
    <property type="entry name" value="SUN"/>
    <property type="match status" value="1"/>
</dbReference>
<keyword evidence="5" id="KW-0256">Endoplasmic reticulum</keyword>
<feature type="region of interest" description="Disordered" evidence="17">
    <location>
        <begin position="619"/>
        <end position="658"/>
    </location>
</feature>
<evidence type="ECO:0000256" key="5">
    <source>
        <dbReference type="ARBA" id="ARBA00022824"/>
    </source>
</evidence>
<dbReference type="AlphaFoldDB" id="A0AAX7SKS5"/>
<feature type="compositionally biased region" description="Polar residues" evidence="17">
    <location>
        <begin position="18"/>
        <end position="27"/>
    </location>
</feature>
<evidence type="ECO:0000256" key="10">
    <source>
        <dbReference type="ARBA" id="ARBA00023180"/>
    </source>
</evidence>
<dbReference type="InterPro" id="IPR045120">
    <property type="entry name" value="Suco/Slp1-like"/>
</dbReference>
<evidence type="ECO:0000256" key="1">
    <source>
        <dbReference type="ARBA" id="ARBA00022473"/>
    </source>
</evidence>
<dbReference type="Ensembl" id="ENSACLT00000070212.1">
    <property type="protein sequence ID" value="ENSACLP00000043206.1"/>
    <property type="gene ID" value="ENSACLG00000013285.2"/>
</dbReference>
<dbReference type="Gene3D" id="2.60.120.260">
    <property type="entry name" value="Galactose-binding domain-like"/>
    <property type="match status" value="1"/>
</dbReference>
<evidence type="ECO:0000313" key="19">
    <source>
        <dbReference type="Ensembl" id="ENSACLP00000043206.1"/>
    </source>
</evidence>
<dbReference type="GO" id="GO:0034975">
    <property type="term" value="P:protein folding in endoplasmic reticulum"/>
    <property type="evidence" value="ECO:0007669"/>
    <property type="project" value="TreeGrafter"/>
</dbReference>
<dbReference type="GO" id="GO:0046850">
    <property type="term" value="P:regulation of bone remodeling"/>
    <property type="evidence" value="ECO:0007669"/>
    <property type="project" value="TreeGrafter"/>
</dbReference>
<comment type="function">
    <text evidence="12">Required for bone modeling during late embryogenesis. Regulates type I collagen synthesis in osteoblasts during their postnatal maturation.</text>
</comment>
<dbReference type="GO" id="GO:0001503">
    <property type="term" value="P:ossification"/>
    <property type="evidence" value="ECO:0007669"/>
    <property type="project" value="UniProtKB-KW"/>
</dbReference>
<feature type="region of interest" description="Disordered" evidence="17">
    <location>
        <begin position="139"/>
        <end position="160"/>
    </location>
</feature>
<evidence type="ECO:0000256" key="4">
    <source>
        <dbReference type="ARBA" id="ARBA00022729"/>
    </source>
</evidence>
<gene>
    <name evidence="19" type="primary">SUCO</name>
</gene>
<keyword evidence="20" id="KW-1185">Reference proteome</keyword>
<reference evidence="20" key="2">
    <citation type="submission" date="2023-03" db="EMBL/GenBank/DDBJ databases">
        <authorList>
            <consortium name="Wellcome Sanger Institute Data Sharing"/>
        </authorList>
    </citation>
    <scope>NUCLEOTIDE SEQUENCE [LARGE SCALE GENOMIC DNA]</scope>
</reference>
<evidence type="ECO:0000256" key="15">
    <source>
        <dbReference type="ARBA" id="ARBA00081911"/>
    </source>
</evidence>
<dbReference type="GO" id="GO:0030867">
    <property type="term" value="C:rough endoplasmic reticulum membrane"/>
    <property type="evidence" value="ECO:0007669"/>
    <property type="project" value="UniProtKB-SubCell"/>
</dbReference>
<dbReference type="GeneTree" id="ENSGT00390000013502"/>
<keyword evidence="1" id="KW-0217">Developmental protein</keyword>
<evidence type="ECO:0000256" key="8">
    <source>
        <dbReference type="ARBA" id="ARBA00023054"/>
    </source>
</evidence>
<dbReference type="Pfam" id="PF07738">
    <property type="entry name" value="Sad1_UNC"/>
    <property type="match status" value="1"/>
</dbReference>
<dbReference type="FunFam" id="2.60.120.260:FF:000024">
    <property type="entry name" value="SUN domain containing ossification factor"/>
    <property type="match status" value="1"/>
</dbReference>
<evidence type="ECO:0000256" key="9">
    <source>
        <dbReference type="ARBA" id="ARBA00023136"/>
    </source>
</evidence>
<feature type="domain" description="SUN" evidence="18">
    <location>
        <begin position="139"/>
        <end position="311"/>
    </location>
</feature>
<reference evidence="19" key="3">
    <citation type="submission" date="2025-08" db="UniProtKB">
        <authorList>
            <consortium name="Ensembl"/>
        </authorList>
    </citation>
    <scope>IDENTIFICATION</scope>
</reference>
<evidence type="ECO:0000256" key="2">
    <source>
        <dbReference type="ARBA" id="ARBA00022553"/>
    </source>
</evidence>
<dbReference type="PANTHER" id="PTHR12953">
    <property type="entry name" value="MEMBRANE PROTEIN CH1 RELATED"/>
    <property type="match status" value="1"/>
</dbReference>
<keyword evidence="2" id="KW-0597">Phosphoprotein</keyword>
<name>A0AAX7SKS5_ASTCA</name>
<keyword evidence="10" id="KW-0325">Glycoprotein</keyword>
<evidence type="ECO:0000256" key="17">
    <source>
        <dbReference type="SAM" id="MobiDB-lite"/>
    </source>
</evidence>
<keyword evidence="4" id="KW-0732">Signal</keyword>
<accession>A0AAX7SKS5</accession>
<evidence type="ECO:0000256" key="13">
    <source>
        <dbReference type="ARBA" id="ARBA00067685"/>
    </source>
</evidence>
<evidence type="ECO:0000256" key="6">
    <source>
        <dbReference type="ARBA" id="ARBA00022855"/>
    </source>
</evidence>
<reference evidence="19 20" key="1">
    <citation type="submission" date="2018-05" db="EMBL/GenBank/DDBJ databases">
        <authorList>
            <person name="Datahose"/>
        </authorList>
    </citation>
    <scope>NUCLEOTIDE SEQUENCE</scope>
</reference>
<evidence type="ECO:0000256" key="14">
    <source>
        <dbReference type="ARBA" id="ARBA00075366"/>
    </source>
</evidence>
<evidence type="ECO:0000256" key="11">
    <source>
        <dbReference type="ARBA" id="ARBA00034697"/>
    </source>
</evidence>
<keyword evidence="9" id="KW-0472">Membrane</keyword>
<evidence type="ECO:0000259" key="18">
    <source>
        <dbReference type="PROSITE" id="PS51469"/>
    </source>
</evidence>
<dbReference type="PANTHER" id="PTHR12953:SF0">
    <property type="entry name" value="SUN DOMAIN-CONTAINING OSSIFICATION FACTOR"/>
    <property type="match status" value="1"/>
</dbReference>
<feature type="region of interest" description="Disordered" evidence="17">
    <location>
        <begin position="1"/>
        <end position="34"/>
    </location>
</feature>
<protein>
    <recommendedName>
        <fullName evidence="13">SUN domain-containing ossification factor</fullName>
    </recommendedName>
    <alternativeName>
        <fullName evidence="15">Membrane protein CH1</fullName>
    </alternativeName>
    <alternativeName>
        <fullName evidence="14">SUN-like protein 1</fullName>
    </alternativeName>
</protein>
<feature type="compositionally biased region" description="Acidic residues" evidence="17">
    <location>
        <begin position="1"/>
        <end position="10"/>
    </location>
</feature>
<comment type="subcellular location">
    <subcellularLocation>
        <location evidence="11">Rough endoplasmic reticulum membrane</location>
        <topology evidence="11">Single-pass type I membrane protein</topology>
    </subcellularLocation>
</comment>
<reference evidence="19" key="4">
    <citation type="submission" date="2025-09" db="UniProtKB">
        <authorList>
            <consortium name="Ensembl"/>
        </authorList>
    </citation>
    <scope>IDENTIFICATION</scope>
</reference>
<evidence type="ECO:0000256" key="12">
    <source>
        <dbReference type="ARBA" id="ARBA00055064"/>
    </source>
</evidence>
<keyword evidence="7" id="KW-1133">Transmembrane helix</keyword>
<proteinExistence type="predicted"/>
<dbReference type="Proteomes" id="UP000265100">
    <property type="component" value="Chromosome 23"/>
</dbReference>
<feature type="compositionally biased region" description="Low complexity" evidence="17">
    <location>
        <begin position="145"/>
        <end position="155"/>
    </location>
</feature>
<organism evidence="19 20">
    <name type="scientific">Astatotilapia calliptera</name>
    <name type="common">Eastern happy</name>
    <name type="synonym">Chromis callipterus</name>
    <dbReference type="NCBI Taxonomy" id="8154"/>
    <lineage>
        <taxon>Eukaryota</taxon>
        <taxon>Metazoa</taxon>
        <taxon>Chordata</taxon>
        <taxon>Craniata</taxon>
        <taxon>Vertebrata</taxon>
        <taxon>Euteleostomi</taxon>
        <taxon>Actinopterygii</taxon>
        <taxon>Neopterygii</taxon>
        <taxon>Teleostei</taxon>
        <taxon>Neoteleostei</taxon>
        <taxon>Acanthomorphata</taxon>
        <taxon>Ovalentaria</taxon>
        <taxon>Cichlomorphae</taxon>
        <taxon>Cichliformes</taxon>
        <taxon>Cichlidae</taxon>
        <taxon>African cichlids</taxon>
        <taxon>Pseudocrenilabrinae</taxon>
        <taxon>Haplochromini</taxon>
        <taxon>Astatotilapia</taxon>
    </lineage>
</organism>
<evidence type="ECO:0000256" key="7">
    <source>
        <dbReference type="ARBA" id="ARBA00022989"/>
    </source>
</evidence>
<keyword evidence="6" id="KW-0892">Osteogenesis</keyword>
<keyword evidence="3" id="KW-0812">Transmembrane</keyword>
<evidence type="ECO:0000313" key="20">
    <source>
        <dbReference type="Proteomes" id="UP000265100"/>
    </source>
</evidence>
<evidence type="ECO:0000256" key="3">
    <source>
        <dbReference type="ARBA" id="ARBA00022692"/>
    </source>
</evidence>
<keyword evidence="8 16" id="KW-0175">Coiled coil</keyword>